<name>B3S1T0_TRIAD</name>
<evidence type="ECO:0000256" key="2">
    <source>
        <dbReference type="ARBA" id="ARBA00009643"/>
    </source>
</evidence>
<evidence type="ECO:0000256" key="4">
    <source>
        <dbReference type="ARBA" id="ARBA00022729"/>
    </source>
</evidence>
<keyword evidence="5 9" id="KW-1133">Transmembrane helix</keyword>
<keyword evidence="4" id="KW-0732">Signal</keyword>
<organism evidence="10 11">
    <name type="scientific">Trichoplax adhaerens</name>
    <name type="common">Trichoplax reptans</name>
    <dbReference type="NCBI Taxonomy" id="10228"/>
    <lineage>
        <taxon>Eukaryota</taxon>
        <taxon>Metazoa</taxon>
        <taxon>Placozoa</taxon>
        <taxon>Uniplacotomia</taxon>
        <taxon>Trichoplacea</taxon>
        <taxon>Trichoplacidae</taxon>
        <taxon>Trichoplax</taxon>
    </lineage>
</organism>
<proteinExistence type="inferred from homology"/>
<dbReference type="InterPro" id="IPR022065">
    <property type="entry name" value="Uncharacterised_TMEM59"/>
</dbReference>
<dbReference type="RefSeq" id="XP_002113938.1">
    <property type="nucleotide sequence ID" value="XM_002113902.1"/>
</dbReference>
<gene>
    <name evidence="10" type="ORF">TRIADDRAFT_64064</name>
</gene>
<evidence type="ECO:0000256" key="1">
    <source>
        <dbReference type="ARBA" id="ARBA00004614"/>
    </source>
</evidence>
<evidence type="ECO:0000256" key="8">
    <source>
        <dbReference type="ARBA" id="ARBA00023180"/>
    </source>
</evidence>
<keyword evidence="6" id="KW-0333">Golgi apparatus</keyword>
<dbReference type="AlphaFoldDB" id="B3S1T0"/>
<dbReference type="CTD" id="6755470"/>
<evidence type="ECO:0000313" key="11">
    <source>
        <dbReference type="Proteomes" id="UP000009022"/>
    </source>
</evidence>
<dbReference type="PhylomeDB" id="B3S1T0"/>
<comment type="subcellular location">
    <subcellularLocation>
        <location evidence="1">Golgi apparatus membrane</location>
        <topology evidence="1">Single-pass type I membrane protein</topology>
    </subcellularLocation>
</comment>
<reference evidence="10 11" key="1">
    <citation type="journal article" date="2008" name="Nature">
        <title>The Trichoplax genome and the nature of placozoans.</title>
        <authorList>
            <person name="Srivastava M."/>
            <person name="Begovic E."/>
            <person name="Chapman J."/>
            <person name="Putnam N.H."/>
            <person name="Hellsten U."/>
            <person name="Kawashima T."/>
            <person name="Kuo A."/>
            <person name="Mitros T."/>
            <person name="Salamov A."/>
            <person name="Carpenter M.L."/>
            <person name="Signorovitch A.Y."/>
            <person name="Moreno M.A."/>
            <person name="Kamm K."/>
            <person name="Grimwood J."/>
            <person name="Schmutz J."/>
            <person name="Shapiro H."/>
            <person name="Grigoriev I.V."/>
            <person name="Buss L.W."/>
            <person name="Schierwater B."/>
            <person name="Dellaporta S.L."/>
            <person name="Rokhsar D.S."/>
        </authorList>
    </citation>
    <scope>NUCLEOTIDE SEQUENCE [LARGE SCALE GENOMIC DNA]</scope>
    <source>
        <strain evidence="10 11">Grell-BS-1999</strain>
    </source>
</reference>
<evidence type="ECO:0000313" key="10">
    <source>
        <dbReference type="EMBL" id="EDV23028.1"/>
    </source>
</evidence>
<evidence type="ECO:0000256" key="6">
    <source>
        <dbReference type="ARBA" id="ARBA00023034"/>
    </source>
</evidence>
<dbReference type="GeneID" id="6755470"/>
<dbReference type="InParanoid" id="B3S1T0"/>
<evidence type="ECO:0000256" key="7">
    <source>
        <dbReference type="ARBA" id="ARBA00023136"/>
    </source>
</evidence>
<keyword evidence="7 9" id="KW-0472">Membrane</keyword>
<dbReference type="EMBL" id="DS985247">
    <property type="protein sequence ID" value="EDV23028.1"/>
    <property type="molecule type" value="Genomic_DNA"/>
</dbReference>
<evidence type="ECO:0000256" key="9">
    <source>
        <dbReference type="SAM" id="Phobius"/>
    </source>
</evidence>
<keyword evidence="11" id="KW-1185">Reference proteome</keyword>
<protein>
    <submittedName>
        <fullName evidence="10">Expressed protein</fullName>
    </submittedName>
</protein>
<dbReference type="KEGG" id="tad:TRIADDRAFT_64064"/>
<keyword evidence="8" id="KW-0325">Glycoprotein</keyword>
<sequence>MPQYSYPFIYIQNVYVNVVNQAVHYFRIQWGFLITSPNHDLIAVQSGPEVMIAIEEIEDGSNEKQISERQRPVERTSKFTGWLECISYHTGLPVWLVCATLLTSVFALIGLCCIWVYDSDDESDNKKQEAKCRTLTKQPIMWSPNKSIPADIIECKQPLLIDSSVVKVPLHSNL</sequence>
<dbReference type="GO" id="GO:0000139">
    <property type="term" value="C:Golgi membrane"/>
    <property type="evidence" value="ECO:0007669"/>
    <property type="project" value="UniProtKB-SubCell"/>
</dbReference>
<dbReference type="OrthoDB" id="6371519at2759"/>
<comment type="similarity">
    <text evidence="2">Belongs to the TMEM59 family.</text>
</comment>
<evidence type="ECO:0000256" key="3">
    <source>
        <dbReference type="ARBA" id="ARBA00022692"/>
    </source>
</evidence>
<keyword evidence="3 9" id="KW-0812">Transmembrane</keyword>
<evidence type="ECO:0000256" key="5">
    <source>
        <dbReference type="ARBA" id="ARBA00022989"/>
    </source>
</evidence>
<dbReference type="Proteomes" id="UP000009022">
    <property type="component" value="Unassembled WGS sequence"/>
</dbReference>
<dbReference type="HOGENOM" id="CLU_1542071_0_0_1"/>
<feature type="transmembrane region" description="Helical" evidence="9">
    <location>
        <begin position="92"/>
        <end position="117"/>
    </location>
</feature>
<dbReference type="Pfam" id="PF12280">
    <property type="entry name" value="BSMAP"/>
    <property type="match status" value="1"/>
</dbReference>
<accession>B3S1T0</accession>